<dbReference type="CDD" id="cd00293">
    <property type="entry name" value="USP-like"/>
    <property type="match status" value="1"/>
</dbReference>
<dbReference type="EMBL" id="FNNC01000004">
    <property type="protein sequence ID" value="SDW70001.1"/>
    <property type="molecule type" value="Genomic_DNA"/>
</dbReference>
<comment type="similarity">
    <text evidence="1 2">Belongs to the universal stress protein A family.</text>
</comment>
<evidence type="ECO:0000256" key="1">
    <source>
        <dbReference type="ARBA" id="ARBA00008791"/>
    </source>
</evidence>
<protein>
    <recommendedName>
        <fullName evidence="2">Universal stress protein</fullName>
    </recommendedName>
</protein>
<dbReference type="PIRSF" id="PIRSF006276">
    <property type="entry name" value="UspA"/>
    <property type="match status" value="1"/>
</dbReference>
<evidence type="ECO:0000313" key="5">
    <source>
        <dbReference type="Proteomes" id="UP000199488"/>
    </source>
</evidence>
<evidence type="ECO:0000313" key="4">
    <source>
        <dbReference type="EMBL" id="SDW70001.1"/>
    </source>
</evidence>
<dbReference type="SUPFAM" id="SSF52402">
    <property type="entry name" value="Adenine nucleotide alpha hydrolases-like"/>
    <property type="match status" value="1"/>
</dbReference>
<dbReference type="STRING" id="1122204.SAMN05421781_2177"/>
<dbReference type="Proteomes" id="UP000199488">
    <property type="component" value="Unassembled WGS sequence"/>
</dbReference>
<reference evidence="4 5" key="1">
    <citation type="submission" date="2016-10" db="EMBL/GenBank/DDBJ databases">
        <authorList>
            <person name="de Groot N.N."/>
        </authorList>
    </citation>
    <scope>NUCLEOTIDE SEQUENCE [LARGE SCALE GENOMIC DNA]</scope>
    <source>
        <strain evidence="4 5">DSM 23126</strain>
    </source>
</reference>
<organism evidence="4 5">
    <name type="scientific">Marinococcus luteus</name>
    <dbReference type="NCBI Taxonomy" id="1122204"/>
    <lineage>
        <taxon>Bacteria</taxon>
        <taxon>Bacillati</taxon>
        <taxon>Bacillota</taxon>
        <taxon>Bacilli</taxon>
        <taxon>Bacillales</taxon>
        <taxon>Bacillaceae</taxon>
        <taxon>Marinococcus</taxon>
    </lineage>
</organism>
<dbReference type="InterPro" id="IPR006016">
    <property type="entry name" value="UspA"/>
</dbReference>
<evidence type="ECO:0000259" key="3">
    <source>
        <dbReference type="Pfam" id="PF00582"/>
    </source>
</evidence>
<dbReference type="Pfam" id="PF00582">
    <property type="entry name" value="Usp"/>
    <property type="match status" value="1"/>
</dbReference>
<proteinExistence type="inferred from homology"/>
<dbReference type="PRINTS" id="PR01438">
    <property type="entry name" value="UNVRSLSTRESS"/>
</dbReference>
<name>A0A1H2VNV4_9BACI</name>
<evidence type="ECO:0000256" key="2">
    <source>
        <dbReference type="PIRNR" id="PIRNR006276"/>
    </source>
</evidence>
<keyword evidence="5" id="KW-1185">Reference proteome</keyword>
<dbReference type="PANTHER" id="PTHR46268:SF6">
    <property type="entry name" value="UNIVERSAL STRESS PROTEIN UP12"/>
    <property type="match status" value="1"/>
</dbReference>
<dbReference type="GO" id="GO:0005737">
    <property type="term" value="C:cytoplasm"/>
    <property type="evidence" value="ECO:0007669"/>
    <property type="project" value="UniProtKB-SubCell"/>
</dbReference>
<keyword evidence="2" id="KW-0963">Cytoplasm</keyword>
<sequence>MSRYEVIIVAVDGSDESRTAFKKSVEIAQEQQAKLIISHVIDTRTFATMERYDRTIIARAEEYGNELLENYTAEAKNAGVPDVVSSLEFGSPKTKIPRELAKNYEADLIITGATGLNAVERVFIGSVSEAIARHAKCDVLIVRK</sequence>
<accession>A0A1H2VNV4</accession>
<dbReference type="InterPro" id="IPR006015">
    <property type="entry name" value="Universal_stress_UspA"/>
</dbReference>
<dbReference type="Gene3D" id="3.40.50.620">
    <property type="entry name" value="HUPs"/>
    <property type="match status" value="1"/>
</dbReference>
<comment type="subcellular location">
    <subcellularLocation>
        <location evidence="2">Cytoplasm</location>
    </subcellularLocation>
</comment>
<dbReference type="PANTHER" id="PTHR46268">
    <property type="entry name" value="STRESS RESPONSE PROTEIN NHAX"/>
    <property type="match status" value="1"/>
</dbReference>
<gene>
    <name evidence="4" type="ORF">SAMN05421781_2177</name>
</gene>
<feature type="domain" description="UspA" evidence="3">
    <location>
        <begin position="4"/>
        <end position="143"/>
    </location>
</feature>
<dbReference type="InterPro" id="IPR014729">
    <property type="entry name" value="Rossmann-like_a/b/a_fold"/>
</dbReference>
<dbReference type="AlphaFoldDB" id="A0A1H2VNV4"/>